<dbReference type="InterPro" id="IPR052051">
    <property type="entry name" value="TCR_complex_component"/>
</dbReference>
<evidence type="ECO:0000313" key="10">
    <source>
        <dbReference type="EMBL" id="KAJ8331966.1"/>
    </source>
</evidence>
<dbReference type="OrthoDB" id="9932608at2759"/>
<dbReference type="Pfam" id="PF07686">
    <property type="entry name" value="V-set"/>
    <property type="match status" value="1"/>
</dbReference>
<reference evidence="10" key="1">
    <citation type="journal article" date="2023" name="Science">
        <title>Genome structures resolve the early diversification of teleost fishes.</title>
        <authorList>
            <person name="Parey E."/>
            <person name="Louis A."/>
            <person name="Montfort J."/>
            <person name="Bouchez O."/>
            <person name="Roques C."/>
            <person name="Iampietro C."/>
            <person name="Lluch J."/>
            <person name="Castinel A."/>
            <person name="Donnadieu C."/>
            <person name="Desvignes T."/>
            <person name="Floi Bucao C."/>
            <person name="Jouanno E."/>
            <person name="Wen M."/>
            <person name="Mejri S."/>
            <person name="Dirks R."/>
            <person name="Jansen H."/>
            <person name="Henkel C."/>
            <person name="Chen W.J."/>
            <person name="Zahm M."/>
            <person name="Cabau C."/>
            <person name="Klopp C."/>
            <person name="Thompson A.W."/>
            <person name="Robinson-Rechavi M."/>
            <person name="Braasch I."/>
            <person name="Lecointre G."/>
            <person name="Bobe J."/>
            <person name="Postlethwait J.H."/>
            <person name="Berthelot C."/>
            <person name="Roest Crollius H."/>
            <person name="Guiguen Y."/>
        </authorList>
    </citation>
    <scope>NUCLEOTIDE SEQUENCE</scope>
    <source>
        <strain evidence="10">WJC10195</strain>
    </source>
</reference>
<feature type="signal peptide" evidence="8">
    <location>
        <begin position="1"/>
        <end position="29"/>
    </location>
</feature>
<feature type="non-terminal residue" evidence="10">
    <location>
        <position position="130"/>
    </location>
</feature>
<keyword evidence="7" id="KW-0325">Glycoprotein</keyword>
<keyword evidence="6" id="KW-1015">Disulfide bond</keyword>
<dbReference type="AlphaFoldDB" id="A0A9Q1I9V6"/>
<evidence type="ECO:0000256" key="6">
    <source>
        <dbReference type="ARBA" id="ARBA00023157"/>
    </source>
</evidence>
<feature type="domain" description="Ig-like" evidence="9">
    <location>
        <begin position="18"/>
        <end position="112"/>
    </location>
</feature>
<evidence type="ECO:0000256" key="3">
    <source>
        <dbReference type="ARBA" id="ARBA00022729"/>
    </source>
</evidence>
<protein>
    <recommendedName>
        <fullName evidence="9">Ig-like domain-containing protein</fullName>
    </recommendedName>
</protein>
<dbReference type="Proteomes" id="UP001152622">
    <property type="component" value="Unassembled WGS sequence"/>
</dbReference>
<keyword evidence="2" id="KW-1003">Cell membrane</keyword>
<evidence type="ECO:0000256" key="5">
    <source>
        <dbReference type="ARBA" id="ARBA00023136"/>
    </source>
</evidence>
<evidence type="ECO:0000259" key="9">
    <source>
        <dbReference type="PROSITE" id="PS50835"/>
    </source>
</evidence>
<dbReference type="SMART" id="SM00409">
    <property type="entry name" value="IG"/>
    <property type="match status" value="1"/>
</dbReference>
<sequence length="130" mass="14200">MAQIYTCGLMLYSISVISTVLLSQVPSLAVHPGGNVLLPCSFLPGSGGGYLSWYRLGPNESVPLCILSLYGDGKTEAVYRNGFTQDHIKLHKNNSKCEIIKVDLSDSGLYFCGKMEEYVKFDSATLVKVQ</sequence>
<evidence type="ECO:0000256" key="4">
    <source>
        <dbReference type="ARBA" id="ARBA00022859"/>
    </source>
</evidence>
<evidence type="ECO:0000256" key="7">
    <source>
        <dbReference type="ARBA" id="ARBA00023180"/>
    </source>
</evidence>
<dbReference type="InterPro" id="IPR007110">
    <property type="entry name" value="Ig-like_dom"/>
</dbReference>
<dbReference type="InterPro" id="IPR013783">
    <property type="entry name" value="Ig-like_fold"/>
</dbReference>
<dbReference type="InterPro" id="IPR013106">
    <property type="entry name" value="Ig_V-set"/>
</dbReference>
<gene>
    <name evidence="10" type="ORF">SKAU_G00430510</name>
</gene>
<dbReference type="SUPFAM" id="SSF48726">
    <property type="entry name" value="Immunoglobulin"/>
    <property type="match status" value="1"/>
</dbReference>
<keyword evidence="3 8" id="KW-0732">Signal</keyword>
<dbReference type="InterPro" id="IPR003599">
    <property type="entry name" value="Ig_sub"/>
</dbReference>
<dbReference type="Gene3D" id="2.60.40.10">
    <property type="entry name" value="Immunoglobulins"/>
    <property type="match status" value="1"/>
</dbReference>
<evidence type="ECO:0000256" key="8">
    <source>
        <dbReference type="SAM" id="SignalP"/>
    </source>
</evidence>
<evidence type="ECO:0000313" key="11">
    <source>
        <dbReference type="Proteomes" id="UP001152622"/>
    </source>
</evidence>
<dbReference type="GO" id="GO:0009617">
    <property type="term" value="P:response to bacterium"/>
    <property type="evidence" value="ECO:0007669"/>
    <property type="project" value="TreeGrafter"/>
</dbReference>
<keyword evidence="5" id="KW-0472">Membrane</keyword>
<keyword evidence="4" id="KW-0391">Immunity</keyword>
<dbReference type="GO" id="GO:0002376">
    <property type="term" value="P:immune system process"/>
    <property type="evidence" value="ECO:0007669"/>
    <property type="project" value="UniProtKB-KW"/>
</dbReference>
<comment type="subcellular location">
    <subcellularLocation>
        <location evidence="1">Cell membrane</location>
    </subcellularLocation>
</comment>
<organism evidence="10 11">
    <name type="scientific">Synaphobranchus kaupii</name>
    <name type="common">Kaup's arrowtooth eel</name>
    <dbReference type="NCBI Taxonomy" id="118154"/>
    <lineage>
        <taxon>Eukaryota</taxon>
        <taxon>Metazoa</taxon>
        <taxon>Chordata</taxon>
        <taxon>Craniata</taxon>
        <taxon>Vertebrata</taxon>
        <taxon>Euteleostomi</taxon>
        <taxon>Actinopterygii</taxon>
        <taxon>Neopterygii</taxon>
        <taxon>Teleostei</taxon>
        <taxon>Anguilliformes</taxon>
        <taxon>Synaphobranchidae</taxon>
        <taxon>Synaphobranchus</taxon>
    </lineage>
</organism>
<evidence type="ECO:0000256" key="2">
    <source>
        <dbReference type="ARBA" id="ARBA00022475"/>
    </source>
</evidence>
<proteinExistence type="predicted"/>
<name>A0A9Q1I9V6_SYNKA</name>
<comment type="caution">
    <text evidence="10">The sequence shown here is derived from an EMBL/GenBank/DDBJ whole genome shotgun (WGS) entry which is preliminary data.</text>
</comment>
<keyword evidence="11" id="KW-1185">Reference proteome</keyword>
<dbReference type="PANTHER" id="PTHR19433:SF111">
    <property type="entry name" value="T CELL RECEPTOR ALPHA VARIABLE 4"/>
    <property type="match status" value="1"/>
</dbReference>
<dbReference type="PANTHER" id="PTHR19433">
    <property type="entry name" value="T-CELL RECEPTOR ALPHA CHAIN V REGION-RELATED"/>
    <property type="match status" value="1"/>
</dbReference>
<evidence type="ECO:0000256" key="1">
    <source>
        <dbReference type="ARBA" id="ARBA00004236"/>
    </source>
</evidence>
<dbReference type="GO" id="GO:0005886">
    <property type="term" value="C:plasma membrane"/>
    <property type="evidence" value="ECO:0007669"/>
    <property type="project" value="UniProtKB-SubCell"/>
</dbReference>
<dbReference type="InterPro" id="IPR036179">
    <property type="entry name" value="Ig-like_dom_sf"/>
</dbReference>
<feature type="chain" id="PRO_5040508888" description="Ig-like domain-containing protein" evidence="8">
    <location>
        <begin position="30"/>
        <end position="130"/>
    </location>
</feature>
<dbReference type="EMBL" id="JAINUF010000082">
    <property type="protein sequence ID" value="KAJ8331966.1"/>
    <property type="molecule type" value="Genomic_DNA"/>
</dbReference>
<accession>A0A9Q1I9V6</accession>
<dbReference type="PROSITE" id="PS50835">
    <property type="entry name" value="IG_LIKE"/>
    <property type="match status" value="1"/>
</dbReference>